<dbReference type="Proteomes" id="UP000009875">
    <property type="component" value="Unassembled WGS sequence"/>
</dbReference>
<proteinExistence type="predicted"/>
<feature type="transmembrane region" description="Helical" evidence="1">
    <location>
        <begin position="31"/>
        <end position="50"/>
    </location>
</feature>
<gene>
    <name evidence="2" type="ORF">HMPREF9698_01336</name>
</gene>
<dbReference type="AlphaFoldDB" id="K9EVC3"/>
<accession>K9EVC3</accession>
<protein>
    <recommendedName>
        <fullName evidence="4">Major facilitator superfamily (MFS) profile domain-containing protein</fullName>
    </recommendedName>
</protein>
<feature type="transmembrane region" description="Helical" evidence="1">
    <location>
        <begin position="6"/>
        <end position="24"/>
    </location>
</feature>
<keyword evidence="1" id="KW-0812">Transmembrane</keyword>
<organism evidence="2 3">
    <name type="scientific">Alloiococcus otitis ATCC 51267</name>
    <dbReference type="NCBI Taxonomy" id="883081"/>
    <lineage>
        <taxon>Bacteria</taxon>
        <taxon>Bacillati</taxon>
        <taxon>Bacillota</taxon>
        <taxon>Bacilli</taxon>
        <taxon>Lactobacillales</taxon>
        <taxon>Carnobacteriaceae</taxon>
        <taxon>Alloiococcus</taxon>
    </lineage>
</organism>
<evidence type="ECO:0000256" key="1">
    <source>
        <dbReference type="SAM" id="Phobius"/>
    </source>
</evidence>
<sequence length="51" mass="5929">MGFIVMVFSFLFGMAFVAFSIHFYRENQNNFYLLLTLLGILLILFAVYLAV</sequence>
<keyword evidence="3" id="KW-1185">Reference proteome</keyword>
<evidence type="ECO:0008006" key="4">
    <source>
        <dbReference type="Google" id="ProtNLM"/>
    </source>
</evidence>
<keyword evidence="1" id="KW-0472">Membrane</keyword>
<evidence type="ECO:0000313" key="3">
    <source>
        <dbReference type="Proteomes" id="UP000009875"/>
    </source>
</evidence>
<dbReference type="EMBL" id="AGXA01000022">
    <property type="protein sequence ID" value="EKU93175.1"/>
    <property type="molecule type" value="Genomic_DNA"/>
</dbReference>
<reference evidence="2 3" key="1">
    <citation type="submission" date="2012-09" db="EMBL/GenBank/DDBJ databases">
        <title>The Genome Sequence of Alloiococcus otitis ATCC 51267.</title>
        <authorList>
            <consortium name="The Broad Institute Genome Sequencing Platform"/>
            <person name="Earl A."/>
            <person name="Ward D."/>
            <person name="Feldgarden M."/>
            <person name="Gevers D."/>
            <person name="Huys G."/>
            <person name="Walker B."/>
            <person name="Young S.K."/>
            <person name="Zeng Q."/>
            <person name="Gargeya S."/>
            <person name="Fitzgerald M."/>
            <person name="Haas B."/>
            <person name="Abouelleil A."/>
            <person name="Alvarado L."/>
            <person name="Arachchi H.M."/>
            <person name="Berlin A.M."/>
            <person name="Chapman S.B."/>
            <person name="Goldberg J."/>
            <person name="Griggs A."/>
            <person name="Gujja S."/>
            <person name="Hansen M."/>
            <person name="Howarth C."/>
            <person name="Imamovic A."/>
            <person name="Larimer J."/>
            <person name="McCowen C."/>
            <person name="Montmayeur A."/>
            <person name="Murphy C."/>
            <person name="Neiman D."/>
            <person name="Pearson M."/>
            <person name="Priest M."/>
            <person name="Roberts A."/>
            <person name="Saif S."/>
            <person name="Shea T."/>
            <person name="Sisk P."/>
            <person name="Sykes S."/>
            <person name="Wortman J."/>
            <person name="Nusbaum C."/>
            <person name="Birren B."/>
        </authorList>
    </citation>
    <scope>NUCLEOTIDE SEQUENCE [LARGE SCALE GENOMIC DNA]</scope>
    <source>
        <strain evidence="2 3">ATCC 51267</strain>
    </source>
</reference>
<dbReference type="HOGENOM" id="CLU_3094825_0_0_9"/>
<name>K9EVC3_9LACT</name>
<keyword evidence="1" id="KW-1133">Transmembrane helix</keyword>
<comment type="caution">
    <text evidence="2">The sequence shown here is derived from an EMBL/GenBank/DDBJ whole genome shotgun (WGS) entry which is preliminary data.</text>
</comment>
<evidence type="ECO:0000313" key="2">
    <source>
        <dbReference type="EMBL" id="EKU93175.1"/>
    </source>
</evidence>
<dbReference type="STRING" id="883081.HMPREF9698_01336"/>